<proteinExistence type="predicted"/>
<gene>
    <name evidence="1" type="ORF">K8V42_04900</name>
</gene>
<dbReference type="Proteomes" id="UP000813384">
    <property type="component" value="Unassembled WGS sequence"/>
</dbReference>
<name>A0A9E3ZSN7_9ENTE</name>
<evidence type="ECO:0000313" key="1">
    <source>
        <dbReference type="EMBL" id="MCC9273610.1"/>
    </source>
</evidence>
<organism evidence="1 2">
    <name type="scientific">Enterococcus aquimarinus</name>
    <dbReference type="NCBI Taxonomy" id="328396"/>
    <lineage>
        <taxon>Bacteria</taxon>
        <taxon>Bacillati</taxon>
        <taxon>Bacillota</taxon>
        <taxon>Bacilli</taxon>
        <taxon>Lactobacillales</taxon>
        <taxon>Enterococcaceae</taxon>
        <taxon>Enterococcus</taxon>
    </lineage>
</organism>
<comment type="caution">
    <text evidence="1">The sequence shown here is derived from an EMBL/GenBank/DDBJ whole genome shotgun (WGS) entry which is preliminary data.</text>
</comment>
<protein>
    <submittedName>
        <fullName evidence="1">Uncharacterized protein</fullName>
    </submittedName>
</protein>
<sequence>MEEYELEKYLQLEKTIKALEALLEHTRKEIFQQNLTTHTACSEDRGLYVEAPRVEKIVLDNITACELVLNRIERYKVRLKYFRMYLYELSLKDRQALYNGSYSDELKERTLDEIREIETAICFIAGVQPPDEKVVLSEGDLFDTIEAMAGVFL</sequence>
<evidence type="ECO:0000313" key="2">
    <source>
        <dbReference type="Proteomes" id="UP000813384"/>
    </source>
</evidence>
<reference evidence="1" key="1">
    <citation type="journal article" date="2021" name="PeerJ">
        <title>Extensive microbial diversity within the chicken gut microbiome revealed by metagenomics and culture.</title>
        <authorList>
            <person name="Gilroy R."/>
            <person name="Ravi A."/>
            <person name="Getino M."/>
            <person name="Pursley I."/>
            <person name="Horton D.L."/>
            <person name="Alikhan N.F."/>
            <person name="Baker D."/>
            <person name="Gharbi K."/>
            <person name="Hall N."/>
            <person name="Watson M."/>
            <person name="Adriaenssens E.M."/>
            <person name="Foster-Nyarko E."/>
            <person name="Jarju S."/>
            <person name="Secka A."/>
            <person name="Antonio M."/>
            <person name="Oren A."/>
            <person name="Chaudhuri R.R."/>
            <person name="La Ragione R."/>
            <person name="Hildebrand F."/>
            <person name="Pallen M.J."/>
        </authorList>
    </citation>
    <scope>NUCLEOTIDE SEQUENCE</scope>
    <source>
        <strain evidence="1">150</strain>
    </source>
</reference>
<accession>A0A9E3ZSN7</accession>
<reference evidence="1" key="2">
    <citation type="submission" date="2021-11" db="EMBL/GenBank/DDBJ databases">
        <authorList>
            <person name="Gilroy R."/>
        </authorList>
    </citation>
    <scope>NUCLEOTIDE SEQUENCE</scope>
    <source>
        <strain evidence="1">150</strain>
    </source>
</reference>
<dbReference type="AlphaFoldDB" id="A0A9E3ZSN7"/>
<dbReference type="EMBL" id="JAJJVO010000076">
    <property type="protein sequence ID" value="MCC9273610.1"/>
    <property type="molecule type" value="Genomic_DNA"/>
</dbReference>